<name>A0A835PDG8_VANPL</name>
<evidence type="ECO:0000256" key="1">
    <source>
        <dbReference type="SAM" id="MobiDB-lite"/>
    </source>
</evidence>
<comment type="caution">
    <text evidence="2">The sequence shown here is derived from an EMBL/GenBank/DDBJ whole genome shotgun (WGS) entry which is preliminary data.</text>
</comment>
<organism evidence="2 3">
    <name type="scientific">Vanilla planifolia</name>
    <name type="common">Vanilla</name>
    <dbReference type="NCBI Taxonomy" id="51239"/>
    <lineage>
        <taxon>Eukaryota</taxon>
        <taxon>Viridiplantae</taxon>
        <taxon>Streptophyta</taxon>
        <taxon>Embryophyta</taxon>
        <taxon>Tracheophyta</taxon>
        <taxon>Spermatophyta</taxon>
        <taxon>Magnoliopsida</taxon>
        <taxon>Liliopsida</taxon>
        <taxon>Asparagales</taxon>
        <taxon>Orchidaceae</taxon>
        <taxon>Vanilloideae</taxon>
        <taxon>Vanilleae</taxon>
        <taxon>Vanilla</taxon>
    </lineage>
</organism>
<feature type="region of interest" description="Disordered" evidence="1">
    <location>
        <begin position="28"/>
        <end position="54"/>
    </location>
</feature>
<sequence length="54" mass="6146">MGFTSILREKSETTGLLRELRVEGYLSKHSRDRSRVAIHSMEEPSLSERTSALP</sequence>
<accession>A0A835PDG8</accession>
<proteinExistence type="predicted"/>
<protein>
    <submittedName>
        <fullName evidence="2">Uncharacterized protein</fullName>
    </submittedName>
</protein>
<dbReference type="AlphaFoldDB" id="A0A835PDG8"/>
<gene>
    <name evidence="2" type="ORF">HPP92_026480</name>
</gene>
<evidence type="ECO:0000313" key="3">
    <source>
        <dbReference type="Proteomes" id="UP000639772"/>
    </source>
</evidence>
<dbReference type="EMBL" id="JADCNM010000083">
    <property type="protein sequence ID" value="KAG0451009.1"/>
    <property type="molecule type" value="Genomic_DNA"/>
</dbReference>
<dbReference type="Proteomes" id="UP000639772">
    <property type="component" value="Unassembled WGS sequence"/>
</dbReference>
<evidence type="ECO:0000313" key="2">
    <source>
        <dbReference type="EMBL" id="KAG0451009.1"/>
    </source>
</evidence>
<reference evidence="2 3" key="1">
    <citation type="journal article" date="2020" name="Nat. Food">
        <title>A phased Vanilla planifolia genome enables genetic improvement of flavour and production.</title>
        <authorList>
            <person name="Hasing T."/>
            <person name="Tang H."/>
            <person name="Brym M."/>
            <person name="Khazi F."/>
            <person name="Huang T."/>
            <person name="Chambers A.H."/>
        </authorList>
    </citation>
    <scope>NUCLEOTIDE SEQUENCE [LARGE SCALE GENOMIC DNA]</scope>
    <source>
        <tissue evidence="2">Leaf</tissue>
    </source>
</reference>